<evidence type="ECO:0000256" key="1">
    <source>
        <dbReference type="SAM" id="SignalP"/>
    </source>
</evidence>
<evidence type="ECO:0000259" key="2">
    <source>
        <dbReference type="Pfam" id="PF04187"/>
    </source>
</evidence>
<dbReference type="Pfam" id="PF04187">
    <property type="entry name" value="Cofac_haem_bdg"/>
    <property type="match status" value="1"/>
</dbReference>
<dbReference type="PROSITE" id="PS51257">
    <property type="entry name" value="PROKAR_LIPOPROTEIN"/>
    <property type="match status" value="1"/>
</dbReference>
<dbReference type="AlphaFoldDB" id="A0A9X4SJ48"/>
<dbReference type="RefSeq" id="WP_279573665.1">
    <property type="nucleotide sequence ID" value="NZ_LWID01000001.1"/>
</dbReference>
<dbReference type="Gene3D" id="3.40.50.11550">
    <property type="match status" value="1"/>
</dbReference>
<feature type="signal peptide" evidence="1">
    <location>
        <begin position="1"/>
        <end position="18"/>
    </location>
</feature>
<protein>
    <recommendedName>
        <fullName evidence="2">Haem-binding uptake Tiki superfamily ChaN domain-containing protein</fullName>
    </recommendedName>
</protein>
<sequence>MKAVILFLSILLVACSHSITSIQPSKLGIVIDLHSGQQITPQDLIERVAQDPIILLGEIHDQFSHHQAQYWFLDKLVEKRPQGSLLLEMLAVNQQSALDDLPKQSIPLNKLADLIQWDHRWRWDWYGELIERALFADYSVVATNLTQQEVNTIMRGAEPLRGKTSTAVAIKQQIADLILANHSGNCCSAELINRMVEVQQFRDRRMAEKLWQSTQPTNVLIAGNHHVNRLFGVPVHLQELSGNQANATVIMMSNEQQGITVEQADFLWLIP</sequence>
<dbReference type="InterPro" id="IPR007314">
    <property type="entry name" value="Cofac_haem-bd_dom"/>
</dbReference>
<dbReference type="CDD" id="cd14727">
    <property type="entry name" value="ChanN-like"/>
    <property type="match status" value="1"/>
</dbReference>
<comment type="caution">
    <text evidence="3">The sequence shown here is derived from an EMBL/GenBank/DDBJ whole genome shotgun (WGS) entry which is preliminary data.</text>
</comment>
<proteinExistence type="predicted"/>
<dbReference type="Proteomes" id="UP001155500">
    <property type="component" value="Unassembled WGS sequence"/>
</dbReference>
<evidence type="ECO:0000313" key="3">
    <source>
        <dbReference type="EMBL" id="MDG6896322.1"/>
    </source>
</evidence>
<dbReference type="EMBL" id="LWID01000001">
    <property type="protein sequence ID" value="MDG6896322.1"/>
    <property type="molecule type" value="Genomic_DNA"/>
</dbReference>
<keyword evidence="1" id="KW-0732">Signal</keyword>
<name>A0A9X4SJ48_9PAST</name>
<feature type="domain" description="Haem-binding uptake Tiki superfamily ChaN" evidence="2">
    <location>
        <begin position="44"/>
        <end position="237"/>
    </location>
</feature>
<evidence type="ECO:0000313" key="4">
    <source>
        <dbReference type="Proteomes" id="UP001155500"/>
    </source>
</evidence>
<gene>
    <name evidence="3" type="ORF">A6A20_12015</name>
</gene>
<reference evidence="3" key="1">
    <citation type="submission" date="2016-03" db="EMBL/GenBank/DDBJ databases">
        <title>Co-evolution between Pasteurellaceae and their hosts.</title>
        <authorList>
            <person name="Hansen M.J."/>
            <person name="Bojesen A.M."/>
            <person name="Planet P."/>
        </authorList>
    </citation>
    <scope>NUCLEOTIDE SEQUENCE</scope>
    <source>
        <strain evidence="3">146/S8/89</strain>
    </source>
</reference>
<feature type="chain" id="PRO_5040779129" description="Haem-binding uptake Tiki superfamily ChaN domain-containing protein" evidence="1">
    <location>
        <begin position="19"/>
        <end position="271"/>
    </location>
</feature>
<accession>A0A9X4SJ48</accession>
<dbReference type="InterPro" id="IPR016773">
    <property type="entry name" value="Fe3_uptake_reg_CjrA_prd"/>
</dbReference>
<dbReference type="SUPFAM" id="SSF159501">
    <property type="entry name" value="EreA/ChaN-like"/>
    <property type="match status" value="1"/>
</dbReference>
<keyword evidence="4" id="KW-1185">Reference proteome</keyword>
<dbReference type="Gene3D" id="1.10.8.760">
    <property type="entry name" value="Haem-binding uptake, Tiki superfamily, ChaN, domain 2"/>
    <property type="match status" value="1"/>
</dbReference>
<organism evidence="3 4">
    <name type="scientific">Volucribacter amazonae</name>
    <dbReference type="NCBI Taxonomy" id="256731"/>
    <lineage>
        <taxon>Bacteria</taxon>
        <taxon>Pseudomonadati</taxon>
        <taxon>Pseudomonadota</taxon>
        <taxon>Gammaproteobacteria</taxon>
        <taxon>Pasteurellales</taxon>
        <taxon>Pasteurellaceae</taxon>
        <taxon>Volucribacter</taxon>
    </lineage>
</organism>
<dbReference type="PIRSF" id="PIRSF020419">
    <property type="entry name" value="Fe_uptake_reg_CjrA_prd"/>
    <property type="match status" value="1"/>
</dbReference>